<keyword evidence="8" id="KW-0143">Chaperone</keyword>
<evidence type="ECO:0000256" key="9">
    <source>
        <dbReference type="RuleBase" id="RU003945"/>
    </source>
</evidence>
<comment type="similarity">
    <text evidence="9">Belongs to the OXA1/ALB3/YidC family.</text>
</comment>
<evidence type="ECO:0000256" key="8">
    <source>
        <dbReference type="ARBA" id="ARBA00023186"/>
    </source>
</evidence>
<evidence type="ECO:0000256" key="10">
    <source>
        <dbReference type="SAM" id="MobiDB-lite"/>
    </source>
</evidence>
<feature type="domain" description="Membrane insertase YidC/Oxa/ALB C-terminal" evidence="12">
    <location>
        <begin position="63"/>
        <end position="257"/>
    </location>
</feature>
<dbReference type="Proteomes" id="UP000235682">
    <property type="component" value="Unassembled WGS sequence"/>
</dbReference>
<dbReference type="RefSeq" id="WP_092086870.1">
    <property type="nucleotide sequence ID" value="NZ_PNHE01000032.1"/>
</dbReference>
<dbReference type="CDD" id="cd20070">
    <property type="entry name" value="5TM_YidC_Alb3"/>
    <property type="match status" value="1"/>
</dbReference>
<feature type="transmembrane region" description="Helical" evidence="11">
    <location>
        <begin position="55"/>
        <end position="77"/>
    </location>
</feature>
<comment type="subcellular location">
    <subcellularLocation>
        <location evidence="1">Cell membrane</location>
        <topology evidence="1">Multi-pass membrane protein</topology>
    </subcellularLocation>
    <subcellularLocation>
        <location evidence="9">Membrane</location>
        <topology evidence="9">Multi-pass membrane protein</topology>
    </subcellularLocation>
</comment>
<keyword evidence="14" id="KW-1185">Reference proteome</keyword>
<dbReference type="GO" id="GO:0005886">
    <property type="term" value="C:plasma membrane"/>
    <property type="evidence" value="ECO:0007669"/>
    <property type="project" value="UniProtKB-SubCell"/>
</dbReference>
<dbReference type="GO" id="GO:0015031">
    <property type="term" value="P:protein transport"/>
    <property type="evidence" value="ECO:0007669"/>
    <property type="project" value="UniProtKB-KW"/>
</dbReference>
<feature type="compositionally biased region" description="Basic and acidic residues" evidence="10">
    <location>
        <begin position="278"/>
        <end position="289"/>
    </location>
</feature>
<evidence type="ECO:0000256" key="7">
    <source>
        <dbReference type="ARBA" id="ARBA00023136"/>
    </source>
</evidence>
<evidence type="ECO:0000256" key="4">
    <source>
        <dbReference type="ARBA" id="ARBA00022692"/>
    </source>
</evidence>
<dbReference type="PANTHER" id="PTHR12428:SF65">
    <property type="entry name" value="CYTOCHROME C OXIDASE ASSEMBLY PROTEIN COX18, MITOCHONDRIAL"/>
    <property type="match status" value="1"/>
</dbReference>
<dbReference type="PRINTS" id="PR00701">
    <property type="entry name" value="60KDINNERMP"/>
</dbReference>
<keyword evidence="3" id="KW-1003">Cell membrane</keyword>
<dbReference type="GO" id="GO:0032977">
    <property type="term" value="F:membrane insertase activity"/>
    <property type="evidence" value="ECO:0007669"/>
    <property type="project" value="InterPro"/>
</dbReference>
<dbReference type="AlphaFoldDB" id="A0A1G8PI93"/>
<keyword evidence="7 11" id="KW-0472">Membrane</keyword>
<keyword evidence="2" id="KW-0813">Transport</keyword>
<dbReference type="PROSITE" id="PS51257">
    <property type="entry name" value="PROKAR_LIPOPROTEIN"/>
    <property type="match status" value="1"/>
</dbReference>
<dbReference type="STRING" id="84521.SAMN04487994_107310"/>
<dbReference type="EMBL" id="PNHE01000032">
    <property type="protein sequence ID" value="PMC57976.1"/>
    <property type="molecule type" value="Genomic_DNA"/>
</dbReference>
<evidence type="ECO:0000256" key="6">
    <source>
        <dbReference type="ARBA" id="ARBA00022989"/>
    </source>
</evidence>
<dbReference type="OrthoDB" id="9780552at2"/>
<sequence length="316" mass="35530">MVISQKNQKKLMMLFLLVMVALIATGCVSYDAAGNPSGWVYEYIGKPTSNLLDFLANLFGGSYGIAIIIVTIITRLLMLPSSIKMTKDSMISQSRMQIAQPEIDAIDKLIAETDDQNEKIRLNNEKMAVYKKYNINMLGGLGGCLPLLIQMPIIAAVYAAIRSSEQIKQATFFNIQLGQKSYLIFILVVGVSFLQAWLMQRNMPQSSNPAAQQTSKTMLLMNPLMLGWITLTTSAGLGIYFLTGAVVMLLQQLYVNQIVRPRIQEMIDEEAKHHDLLKDELPSVHRKDVTPSPQPDRIIPTKKRRRNEGLQNRRQK</sequence>
<protein>
    <submittedName>
        <fullName evidence="13">Preprotein translocase YidC</fullName>
    </submittedName>
</protein>
<evidence type="ECO:0000256" key="2">
    <source>
        <dbReference type="ARBA" id="ARBA00022448"/>
    </source>
</evidence>
<dbReference type="InterPro" id="IPR001708">
    <property type="entry name" value="YidC/ALB3/OXA1/COX18"/>
</dbReference>
<evidence type="ECO:0000256" key="3">
    <source>
        <dbReference type="ARBA" id="ARBA00022475"/>
    </source>
</evidence>
<keyword evidence="6 11" id="KW-1133">Transmembrane helix</keyword>
<evidence type="ECO:0000256" key="11">
    <source>
        <dbReference type="SAM" id="Phobius"/>
    </source>
</evidence>
<gene>
    <name evidence="13" type="ORF">CJ205_06820</name>
</gene>
<reference evidence="13 14" key="1">
    <citation type="submission" date="2017-09" db="EMBL/GenBank/DDBJ databases">
        <title>Bacterial strain isolated from the female urinary microbiota.</title>
        <authorList>
            <person name="Thomas-White K."/>
            <person name="Kumar N."/>
            <person name="Forster S."/>
            <person name="Putonti C."/>
            <person name="Lawley T."/>
            <person name="Wolfe A.J."/>
        </authorList>
    </citation>
    <scope>NUCLEOTIDE SEQUENCE [LARGE SCALE GENOMIC DNA]</scope>
    <source>
        <strain evidence="13 14">UMB0852</strain>
    </source>
</reference>
<evidence type="ECO:0000256" key="1">
    <source>
        <dbReference type="ARBA" id="ARBA00004651"/>
    </source>
</evidence>
<dbReference type="InterPro" id="IPR047196">
    <property type="entry name" value="YidC_ALB_C"/>
</dbReference>
<dbReference type="PANTHER" id="PTHR12428">
    <property type="entry name" value="OXA1"/>
    <property type="match status" value="1"/>
</dbReference>
<dbReference type="NCBIfam" id="TIGR03592">
    <property type="entry name" value="yidC_oxa1_cterm"/>
    <property type="match status" value="1"/>
</dbReference>
<feature type="transmembrane region" description="Helical" evidence="11">
    <location>
        <begin position="181"/>
        <end position="198"/>
    </location>
</feature>
<feature type="transmembrane region" description="Helical" evidence="11">
    <location>
        <begin position="219"/>
        <end position="250"/>
    </location>
</feature>
<evidence type="ECO:0000256" key="5">
    <source>
        <dbReference type="ARBA" id="ARBA00022927"/>
    </source>
</evidence>
<comment type="caution">
    <text evidence="13">The sequence shown here is derived from an EMBL/GenBank/DDBJ whole genome shotgun (WGS) entry which is preliminary data.</text>
</comment>
<feature type="region of interest" description="Disordered" evidence="10">
    <location>
        <begin position="278"/>
        <end position="316"/>
    </location>
</feature>
<feature type="transmembrane region" description="Helical" evidence="11">
    <location>
        <begin position="135"/>
        <end position="161"/>
    </location>
</feature>
<keyword evidence="5" id="KW-0653">Protein transport</keyword>
<evidence type="ECO:0000313" key="13">
    <source>
        <dbReference type="EMBL" id="PMC57976.1"/>
    </source>
</evidence>
<evidence type="ECO:0000313" key="14">
    <source>
        <dbReference type="Proteomes" id="UP000235682"/>
    </source>
</evidence>
<dbReference type="Pfam" id="PF02096">
    <property type="entry name" value="60KD_IMP"/>
    <property type="match status" value="1"/>
</dbReference>
<accession>A0A1G8PI93</accession>
<keyword evidence="4 9" id="KW-0812">Transmembrane</keyword>
<proteinExistence type="inferred from homology"/>
<organism evidence="13 14">
    <name type="scientific">Dolosicoccus paucivorans</name>
    <dbReference type="NCBI Taxonomy" id="84521"/>
    <lineage>
        <taxon>Bacteria</taxon>
        <taxon>Bacillati</taxon>
        <taxon>Bacillota</taxon>
        <taxon>Bacilli</taxon>
        <taxon>Lactobacillales</taxon>
        <taxon>Aerococcaceae</taxon>
        <taxon>Dolosicoccus</taxon>
    </lineage>
</organism>
<evidence type="ECO:0000259" key="12">
    <source>
        <dbReference type="Pfam" id="PF02096"/>
    </source>
</evidence>
<dbReference type="GO" id="GO:0051205">
    <property type="term" value="P:protein insertion into membrane"/>
    <property type="evidence" value="ECO:0007669"/>
    <property type="project" value="TreeGrafter"/>
</dbReference>
<name>A0A1G8PI93_9LACT</name>
<dbReference type="InterPro" id="IPR028055">
    <property type="entry name" value="YidC/Oxa/ALB_C"/>
</dbReference>